<keyword evidence="1" id="KW-1133">Transmembrane helix</keyword>
<name>A0A9P4JVE4_9PLEO</name>
<feature type="transmembrane region" description="Helical" evidence="1">
    <location>
        <begin position="6"/>
        <end position="26"/>
    </location>
</feature>
<reference evidence="2" key="1">
    <citation type="journal article" date="2020" name="Stud. Mycol.">
        <title>101 Dothideomycetes genomes: a test case for predicting lifestyles and emergence of pathogens.</title>
        <authorList>
            <person name="Haridas S."/>
            <person name="Albert R."/>
            <person name="Binder M."/>
            <person name="Bloem J."/>
            <person name="Labutti K."/>
            <person name="Salamov A."/>
            <person name="Andreopoulos B."/>
            <person name="Baker S."/>
            <person name="Barry K."/>
            <person name="Bills G."/>
            <person name="Bluhm B."/>
            <person name="Cannon C."/>
            <person name="Castanera R."/>
            <person name="Culley D."/>
            <person name="Daum C."/>
            <person name="Ezra D."/>
            <person name="Gonzalez J."/>
            <person name="Henrissat B."/>
            <person name="Kuo A."/>
            <person name="Liang C."/>
            <person name="Lipzen A."/>
            <person name="Lutzoni F."/>
            <person name="Magnuson J."/>
            <person name="Mondo S."/>
            <person name="Nolan M."/>
            <person name="Ohm R."/>
            <person name="Pangilinan J."/>
            <person name="Park H.-J."/>
            <person name="Ramirez L."/>
            <person name="Alfaro M."/>
            <person name="Sun H."/>
            <person name="Tritt A."/>
            <person name="Yoshinaga Y."/>
            <person name="Zwiers L.-H."/>
            <person name="Turgeon B."/>
            <person name="Goodwin S."/>
            <person name="Spatafora J."/>
            <person name="Crous P."/>
            <person name="Grigoriev I."/>
        </authorList>
    </citation>
    <scope>NUCLEOTIDE SEQUENCE</scope>
    <source>
        <strain evidence="2">ATCC 74209</strain>
    </source>
</reference>
<proteinExistence type="predicted"/>
<organism evidence="2 3">
    <name type="scientific">Delitschia confertaspora ATCC 74209</name>
    <dbReference type="NCBI Taxonomy" id="1513339"/>
    <lineage>
        <taxon>Eukaryota</taxon>
        <taxon>Fungi</taxon>
        <taxon>Dikarya</taxon>
        <taxon>Ascomycota</taxon>
        <taxon>Pezizomycotina</taxon>
        <taxon>Dothideomycetes</taxon>
        <taxon>Pleosporomycetidae</taxon>
        <taxon>Pleosporales</taxon>
        <taxon>Delitschiaceae</taxon>
        <taxon>Delitschia</taxon>
    </lineage>
</organism>
<keyword evidence="3" id="KW-1185">Reference proteome</keyword>
<keyword evidence="1" id="KW-0812">Transmembrane</keyword>
<dbReference type="EMBL" id="ML993848">
    <property type="protein sequence ID" value="KAF2205870.1"/>
    <property type="molecule type" value="Genomic_DNA"/>
</dbReference>
<gene>
    <name evidence="2" type="ORF">GQ43DRAFT_493580</name>
</gene>
<dbReference type="Proteomes" id="UP000799536">
    <property type="component" value="Unassembled WGS sequence"/>
</dbReference>
<accession>A0A9P4JVE4</accession>
<sequence length="64" mass="7448">MFFVLAPVLFTRLFWSLGSVICFCIFRHGTRTRTGEFIGISLQNTKCCYITPKPETSSRVYSYR</sequence>
<comment type="caution">
    <text evidence="2">The sequence shown here is derived from an EMBL/GenBank/DDBJ whole genome shotgun (WGS) entry which is preliminary data.</text>
</comment>
<evidence type="ECO:0000313" key="3">
    <source>
        <dbReference type="Proteomes" id="UP000799536"/>
    </source>
</evidence>
<evidence type="ECO:0000256" key="1">
    <source>
        <dbReference type="SAM" id="Phobius"/>
    </source>
</evidence>
<evidence type="ECO:0000313" key="2">
    <source>
        <dbReference type="EMBL" id="KAF2205870.1"/>
    </source>
</evidence>
<protein>
    <submittedName>
        <fullName evidence="2">Uncharacterized protein</fullName>
    </submittedName>
</protein>
<dbReference type="AlphaFoldDB" id="A0A9P4JVE4"/>
<keyword evidence="1" id="KW-0472">Membrane</keyword>